<dbReference type="GO" id="GO:0010499">
    <property type="term" value="P:proteasomal ubiquitin-independent protein catabolic process"/>
    <property type="evidence" value="ECO:0007669"/>
    <property type="project" value="TreeGrafter"/>
</dbReference>
<dbReference type="OrthoDB" id="17907at2759"/>
<evidence type="ECO:0000313" key="4">
    <source>
        <dbReference type="EMBL" id="OXA50967.1"/>
    </source>
</evidence>
<dbReference type="OMA" id="PYTRTWD"/>
<dbReference type="Pfam" id="PF16507">
    <property type="entry name" value="HEAT_PSME4_mid"/>
    <property type="match status" value="1"/>
</dbReference>
<accession>A0A226E1V6</accession>
<dbReference type="Pfam" id="PF23096">
    <property type="entry name" value="HEAT_PSME4"/>
    <property type="match status" value="1"/>
</dbReference>
<feature type="compositionally biased region" description="Acidic residues" evidence="1">
    <location>
        <begin position="43"/>
        <end position="58"/>
    </location>
</feature>
<dbReference type="InterPro" id="IPR035309">
    <property type="entry name" value="PSME4"/>
</dbReference>
<evidence type="ECO:0000259" key="3">
    <source>
        <dbReference type="Pfam" id="PF23096"/>
    </source>
</evidence>
<feature type="compositionally biased region" description="Polar residues" evidence="1">
    <location>
        <begin position="1"/>
        <end position="11"/>
    </location>
</feature>
<dbReference type="InterPro" id="IPR032430">
    <property type="entry name" value="Blm10_mid"/>
</dbReference>
<keyword evidence="5" id="KW-1185">Reference proteome</keyword>
<dbReference type="InterPro" id="IPR016024">
    <property type="entry name" value="ARM-type_fold"/>
</dbReference>
<name>A0A226E1V6_FOLCA</name>
<dbReference type="GO" id="GO:0000502">
    <property type="term" value="C:proteasome complex"/>
    <property type="evidence" value="ECO:0007669"/>
    <property type="project" value="UniProtKB-KW"/>
</dbReference>
<dbReference type="GO" id="GO:0005634">
    <property type="term" value="C:nucleus"/>
    <property type="evidence" value="ECO:0007669"/>
    <property type="project" value="TreeGrafter"/>
</dbReference>
<evidence type="ECO:0000259" key="2">
    <source>
        <dbReference type="Pfam" id="PF16507"/>
    </source>
</evidence>
<dbReference type="EMBL" id="LNIX01000008">
    <property type="protein sequence ID" value="OXA50967.1"/>
    <property type="molecule type" value="Genomic_DNA"/>
</dbReference>
<dbReference type="Proteomes" id="UP000198287">
    <property type="component" value="Unassembled WGS sequence"/>
</dbReference>
<dbReference type="GO" id="GO:0016504">
    <property type="term" value="F:peptidase activator activity"/>
    <property type="evidence" value="ECO:0007669"/>
    <property type="project" value="InterPro"/>
</dbReference>
<comment type="caution">
    <text evidence="4">The sequence shown here is derived from an EMBL/GenBank/DDBJ whole genome shotgun (WGS) entry which is preliminary data.</text>
</comment>
<protein>
    <submittedName>
        <fullName evidence="4">Proteasome activator complex subunit 4</fullName>
    </submittedName>
</protein>
<organism evidence="4 5">
    <name type="scientific">Folsomia candida</name>
    <name type="common">Springtail</name>
    <dbReference type="NCBI Taxonomy" id="158441"/>
    <lineage>
        <taxon>Eukaryota</taxon>
        <taxon>Metazoa</taxon>
        <taxon>Ecdysozoa</taxon>
        <taxon>Arthropoda</taxon>
        <taxon>Hexapoda</taxon>
        <taxon>Collembola</taxon>
        <taxon>Entomobryomorpha</taxon>
        <taxon>Isotomoidea</taxon>
        <taxon>Isotomidae</taxon>
        <taxon>Proisotominae</taxon>
        <taxon>Folsomia</taxon>
    </lineage>
</organism>
<evidence type="ECO:0000256" key="1">
    <source>
        <dbReference type="SAM" id="MobiDB-lite"/>
    </source>
</evidence>
<feature type="domain" description="Proteasome activator Blm10 middle HEAT repeats region" evidence="2">
    <location>
        <begin position="372"/>
        <end position="870"/>
    </location>
</feature>
<dbReference type="PANTHER" id="PTHR32170">
    <property type="entry name" value="PROTEASOME ACTIVATOR COMPLEX SUBUNIT 4"/>
    <property type="match status" value="1"/>
</dbReference>
<gene>
    <name evidence="4" type="ORF">Fcan01_14606</name>
</gene>
<feature type="domain" description="Proteasome activator complex subunit 4-like HEAT repeat-like" evidence="3">
    <location>
        <begin position="1212"/>
        <end position="1464"/>
    </location>
</feature>
<sequence length="1532" mass="175063">MFTKCNSGSNPSTYSTSGGGVNVSSNSTSGVGDSTATPKMAEEMDDDQSSDLNENDPDEAMDVTEVENNRFQKENHLLKNLPYYKELQAETEEYLDKIITNLVNTILSQDFQIGVTIYTKSLKTYIVMYGRKFTKEQHIKLINLYVEIITSKECPLNIVNDVADVLNILLRKPELLTRDDITIAWRPLYDTVDRCIFHRKYTLSYNASAKLEALLKETVRLSNVYFEPGTVTQVLAEFSPMLCPTSPKMVFGLEMLKHFLPFLDVQAESEINEFMKHLLSYCDAWNNGPTWEWTVLSLFSTAAWNMPGSFDWTPYLPTMYARIMKNLELPVHFKGARNAARENSLKQFDYASVARWMVSTLGNRPQAIQHLCTFLKSLETYYNPTNHGKWTMPLGALLNELVSSFSLRLKKERYIDNKKRWWYRIQSERKLTDEEIDKFVKATSYIVLDFYLDLNICGFVLKNLACIRPNIIIPAILEKYEGIVETVTEPRKYMTTLRWVTIILLPLMSSRKEVEGYDGRKLVIPFALSLLPAIDPNDMYKTLSALGCLHGLFNLLPFVDCSSLAETLEDEDERELCLASGCLEDFLVQFLDRILNLIDSRQVENTRMADNRTINEGANVEDISLEKFIWAVFHRIATQSSTKICKAVIKKVVSFAFANTLETAVSGKLYASILQAFVVARPDIALPKILPQLCASIRSHISDEILDEEDIDKTLLFQLLLLSYITETDGVELLKYRSDIESTFDTVFKLNGKKGYTFASHALSRFLQSLVYIYPIECRISQADYDDPNYLAIRDWGATADPRFVKMNWHMPSKPEYDWAVEIFLKYFTTYSARLANVASFTESNADFNKTLLKNLQVLLSAYNGISTMLRFWDDVPVESEDSVADLSPDKYEFGFKKPDIFVPGTDMLISKKCYEMYTSVFDYLQAYKGDDVDAYIALMRGFDSLIFPLVESERRMVAVSKSSVSLSLQNTLDPKKKYTRGGLITRSYDVHMKRIRCAGCTTWTKSHVAVLHSLFKLCINHYAKVRVNSQNRFFRVIESFEGLISRSVTSFFEPYLKEGTHHDEYKGTLYTMLGRSGSPLLHNSWAGLKQLWLALVHSPFSEKNSIIKIMERIKNSITQNFVYYPLQLRLSENAKMFDLAKSLLTKEQLSRLDYKIIKTPENPKIFLQLLNGLTEAGVDGNTHWRRQVMCANMLSVLIVDDPDVPVTKEMIEIFFDGLISHSIDIRRTTTTTLSWLLVLFKRQYPSVTVITKDALVLKEGESVHSVLQYKINPLSSSTTPTTSTWVLPPTNGHPATPSPYPIHIHKVHFGYSDLPSTLKIKLPTEDYSNFTTHQSSARSILLETTHRYLNNPDYLAKLLELWSLEDKTKTKSNKRASICKSIARNNGPDGVRLLVGLVHALGTDTDQWKQKCAADILCGIMYGMKLWNDEETNKFWEEALRPVFNDCLNSVTQETMDAWSVALQYPTIPFCQNLRCYPGSIADLLQALIGQMAISDSGSGRKARNVLNRDPNKMRFFIEFLRQRLVNKINI</sequence>
<feature type="compositionally biased region" description="Low complexity" evidence="1">
    <location>
        <begin position="12"/>
        <end position="35"/>
    </location>
</feature>
<feature type="region of interest" description="Disordered" evidence="1">
    <location>
        <begin position="1"/>
        <end position="58"/>
    </location>
</feature>
<dbReference type="STRING" id="158441.A0A226E1V6"/>
<dbReference type="GO" id="GO:0005829">
    <property type="term" value="C:cytosol"/>
    <property type="evidence" value="ECO:0007669"/>
    <property type="project" value="TreeGrafter"/>
</dbReference>
<dbReference type="GO" id="GO:0070628">
    <property type="term" value="F:proteasome binding"/>
    <property type="evidence" value="ECO:0007669"/>
    <property type="project" value="InterPro"/>
</dbReference>
<dbReference type="InterPro" id="IPR055455">
    <property type="entry name" value="HEAT_PSME4"/>
</dbReference>
<keyword evidence="4" id="KW-0647">Proteasome</keyword>
<dbReference type="SUPFAM" id="SSF48371">
    <property type="entry name" value="ARM repeat"/>
    <property type="match status" value="1"/>
</dbReference>
<evidence type="ECO:0000313" key="5">
    <source>
        <dbReference type="Proteomes" id="UP000198287"/>
    </source>
</evidence>
<dbReference type="PANTHER" id="PTHR32170:SF3">
    <property type="entry name" value="PROTEASOME ACTIVATOR COMPLEX SUBUNIT 4"/>
    <property type="match status" value="1"/>
</dbReference>
<proteinExistence type="predicted"/>
<reference evidence="4 5" key="1">
    <citation type="submission" date="2015-12" db="EMBL/GenBank/DDBJ databases">
        <title>The genome of Folsomia candida.</title>
        <authorList>
            <person name="Faddeeva A."/>
            <person name="Derks M.F."/>
            <person name="Anvar Y."/>
            <person name="Smit S."/>
            <person name="Van Straalen N."/>
            <person name="Roelofs D."/>
        </authorList>
    </citation>
    <scope>NUCLEOTIDE SEQUENCE [LARGE SCALE GENOMIC DNA]</scope>
    <source>
        <strain evidence="4 5">VU population</strain>
        <tissue evidence="4">Whole body</tissue>
    </source>
</reference>